<evidence type="ECO:0000313" key="4">
    <source>
        <dbReference type="Proteomes" id="UP000811246"/>
    </source>
</evidence>
<keyword evidence="1" id="KW-0812">Transmembrane</keyword>
<dbReference type="InterPro" id="IPR002925">
    <property type="entry name" value="Dienelactn_hydro"/>
</dbReference>
<gene>
    <name evidence="3" type="ORF">I3842_01G157300</name>
</gene>
<keyword evidence="1" id="KW-1133">Transmembrane helix</keyword>
<reference evidence="3" key="1">
    <citation type="submission" date="2021-01" db="EMBL/GenBank/DDBJ databases">
        <authorList>
            <person name="Lovell J.T."/>
            <person name="Bentley N."/>
            <person name="Bhattarai G."/>
            <person name="Jenkins J.W."/>
            <person name="Sreedasyam A."/>
            <person name="Alarcon Y."/>
            <person name="Bock C."/>
            <person name="Boston L."/>
            <person name="Carlson J."/>
            <person name="Cervantes K."/>
            <person name="Clermont K."/>
            <person name="Krom N."/>
            <person name="Kubenka K."/>
            <person name="Mamidi S."/>
            <person name="Mattison C."/>
            <person name="Monteros M."/>
            <person name="Pisani C."/>
            <person name="Plott C."/>
            <person name="Rajasekar S."/>
            <person name="Rhein H.S."/>
            <person name="Rohla C."/>
            <person name="Song M."/>
            <person name="Hilaire R.S."/>
            <person name="Shu S."/>
            <person name="Wells L."/>
            <person name="Wang X."/>
            <person name="Webber J."/>
            <person name="Heerema R.J."/>
            <person name="Klein P."/>
            <person name="Conner P."/>
            <person name="Grauke L."/>
            <person name="Grimwood J."/>
            <person name="Schmutz J."/>
            <person name="Randall J.J."/>
        </authorList>
    </citation>
    <scope>NUCLEOTIDE SEQUENCE</scope>
    <source>
        <tissue evidence="3">Leaf</tissue>
    </source>
</reference>
<evidence type="ECO:0000259" key="2">
    <source>
        <dbReference type="Pfam" id="PF01738"/>
    </source>
</evidence>
<keyword evidence="1" id="KW-0472">Membrane</keyword>
<dbReference type="PANTHER" id="PTHR17630">
    <property type="entry name" value="DIENELACTONE HYDROLASE"/>
    <property type="match status" value="1"/>
</dbReference>
<feature type="transmembrane region" description="Helical" evidence="1">
    <location>
        <begin position="40"/>
        <end position="59"/>
    </location>
</feature>
<dbReference type="EMBL" id="CM031825">
    <property type="protein sequence ID" value="KAG6732047.1"/>
    <property type="molecule type" value="Genomic_DNA"/>
</dbReference>
<name>A0A922G458_CARIL</name>
<dbReference type="Pfam" id="PF01738">
    <property type="entry name" value="DLH"/>
    <property type="match status" value="1"/>
</dbReference>
<evidence type="ECO:0000313" key="3">
    <source>
        <dbReference type="EMBL" id="KAG6732047.1"/>
    </source>
</evidence>
<evidence type="ECO:0000256" key="1">
    <source>
        <dbReference type="SAM" id="Phobius"/>
    </source>
</evidence>
<dbReference type="Proteomes" id="UP000811246">
    <property type="component" value="Chromosome 1"/>
</dbReference>
<feature type="domain" description="Dienelactone hydrolase" evidence="2">
    <location>
        <begin position="89"/>
        <end position="270"/>
    </location>
</feature>
<proteinExistence type="predicted"/>
<organism evidence="3 4">
    <name type="scientific">Carya illinoinensis</name>
    <name type="common">Pecan</name>
    <dbReference type="NCBI Taxonomy" id="32201"/>
    <lineage>
        <taxon>Eukaryota</taxon>
        <taxon>Viridiplantae</taxon>
        <taxon>Streptophyta</taxon>
        <taxon>Embryophyta</taxon>
        <taxon>Tracheophyta</taxon>
        <taxon>Spermatophyta</taxon>
        <taxon>Magnoliopsida</taxon>
        <taxon>eudicotyledons</taxon>
        <taxon>Gunneridae</taxon>
        <taxon>Pentapetalae</taxon>
        <taxon>rosids</taxon>
        <taxon>fabids</taxon>
        <taxon>Fagales</taxon>
        <taxon>Juglandaceae</taxon>
        <taxon>Carya</taxon>
    </lineage>
</organism>
<sequence length="271" mass="29889">MSGPQCCSNPPTLDPSAGFGHVEQLGGLPSYVSGSSDSKLAIILISAYLYFYLLFTIFGKRGIPSGRERGRRFIRNLLVHDEIHILSPKLRKLADKVAAAGFYVVVPDFLHGDPFLFENADRPLPVWIMDHGTDKGFEEAKPVIEAVKSKGVSAVGAAGFCWGAKVVVQLAKYELIQAAVILHPYIVTVDDIKAVKVPVAVLGAEIDEMAPPELLKQFEQVLSTKPEVDSYVKIFPKVMHGWTTRYDDEDDGALKSAEEAHHEDLLQWFNL</sequence>
<comment type="caution">
    <text evidence="3">The sequence shown here is derived from an EMBL/GenBank/DDBJ whole genome shotgun (WGS) entry which is preliminary data.</text>
</comment>
<dbReference type="AlphaFoldDB" id="A0A922G458"/>
<dbReference type="PANTHER" id="PTHR17630:SF96">
    <property type="entry name" value="ENDO-1,3-1,4-BETA-D-GLUCANASE-LIKE PROTEIN"/>
    <property type="match status" value="1"/>
</dbReference>
<dbReference type="GO" id="GO:0016787">
    <property type="term" value="F:hydrolase activity"/>
    <property type="evidence" value="ECO:0007669"/>
    <property type="project" value="InterPro"/>
</dbReference>
<protein>
    <recommendedName>
        <fullName evidence="2">Dienelactone hydrolase domain-containing protein</fullName>
    </recommendedName>
</protein>
<accession>A0A922G458</accession>